<sequence>MKHLNKIRVFTFVLMLMAGGLCSIAKAQAAEIVEPDTTAADLMYLVAADNSLKALPMEDGKMEKHKNKFGKLASIVSTAASAAGALGGIGMIAGAGSSSLGAVVAGAQVMGTAANVGSLADAANTLAGAEGMDFTFSGSSSALKCRHEGKDVKVLINLRAEKREDGMALFKVVRFASSKKDRRLQWFQTKAALINTADSEKADKAGYLSFGYQNFGDHSSIITIPAARLTPGDYGVFYLGNMISPTLSSICYTFSVE</sequence>
<feature type="chain" id="PRO_5029635808" evidence="1">
    <location>
        <begin position="30"/>
        <end position="257"/>
    </location>
</feature>
<protein>
    <submittedName>
        <fullName evidence="2">Uncharacterized protein</fullName>
    </submittedName>
</protein>
<keyword evidence="1" id="KW-0732">Signal</keyword>
<dbReference type="RefSeq" id="WP_154534350.1">
    <property type="nucleotide sequence ID" value="NZ_VUNG01000021.1"/>
</dbReference>
<evidence type="ECO:0000313" key="3">
    <source>
        <dbReference type="Proteomes" id="UP000438914"/>
    </source>
</evidence>
<evidence type="ECO:0000256" key="1">
    <source>
        <dbReference type="SAM" id="SignalP"/>
    </source>
</evidence>
<feature type="signal peptide" evidence="1">
    <location>
        <begin position="1"/>
        <end position="29"/>
    </location>
</feature>
<proteinExistence type="predicted"/>
<organism evidence="2 3">
    <name type="scientific">Hallella mizrahii</name>
    <dbReference type="NCBI Taxonomy" id="2606637"/>
    <lineage>
        <taxon>Bacteria</taxon>
        <taxon>Pseudomonadati</taxon>
        <taxon>Bacteroidota</taxon>
        <taxon>Bacteroidia</taxon>
        <taxon>Bacteroidales</taxon>
        <taxon>Prevotellaceae</taxon>
        <taxon>Hallella</taxon>
    </lineage>
</organism>
<keyword evidence="3" id="KW-1185">Reference proteome</keyword>
<dbReference type="Proteomes" id="UP000438914">
    <property type="component" value="Unassembled WGS sequence"/>
</dbReference>
<reference evidence="2 3" key="1">
    <citation type="submission" date="2019-08" db="EMBL/GenBank/DDBJ databases">
        <title>In-depth cultivation of the pig gut microbiome towards novel bacterial diversity and tailored functional studies.</title>
        <authorList>
            <person name="Wylensek D."/>
            <person name="Hitch T.C.A."/>
            <person name="Clavel T."/>
        </authorList>
    </citation>
    <scope>NUCLEOTIDE SEQUENCE [LARGE SCALE GENOMIC DNA]</scope>
    <source>
        <strain evidence="2 3">LKV-178-WT-2A</strain>
    </source>
</reference>
<comment type="caution">
    <text evidence="2">The sequence shown here is derived from an EMBL/GenBank/DDBJ whole genome shotgun (WGS) entry which is preliminary data.</text>
</comment>
<accession>A0A7K0KFQ5</accession>
<evidence type="ECO:0000313" key="2">
    <source>
        <dbReference type="EMBL" id="MST84772.1"/>
    </source>
</evidence>
<dbReference type="EMBL" id="VUNG01000021">
    <property type="protein sequence ID" value="MST84772.1"/>
    <property type="molecule type" value="Genomic_DNA"/>
</dbReference>
<name>A0A7K0KFQ5_9BACT</name>
<dbReference type="AlphaFoldDB" id="A0A7K0KFQ5"/>
<gene>
    <name evidence="2" type="ORF">FYJ73_08855</name>
</gene>